<evidence type="ECO:0000259" key="3">
    <source>
        <dbReference type="PROSITE" id="PS50089"/>
    </source>
</evidence>
<dbReference type="PROSITE" id="PS50089">
    <property type="entry name" value="ZF_RING_2"/>
    <property type="match status" value="1"/>
</dbReference>
<feature type="region of interest" description="Disordered" evidence="2">
    <location>
        <begin position="1"/>
        <end position="35"/>
    </location>
</feature>
<gene>
    <name evidence="4" type="ORF">PCAL00307_LOCUS16341</name>
</gene>
<reference evidence="4" key="1">
    <citation type="submission" date="2021-01" db="EMBL/GenBank/DDBJ databases">
        <authorList>
            <person name="Corre E."/>
            <person name="Pelletier E."/>
            <person name="Niang G."/>
            <person name="Scheremetjew M."/>
            <person name="Finn R."/>
            <person name="Kale V."/>
            <person name="Holt S."/>
            <person name="Cochrane G."/>
            <person name="Meng A."/>
            <person name="Brown T."/>
            <person name="Cohen L."/>
        </authorList>
    </citation>
    <scope>NUCLEOTIDE SEQUENCE</scope>
    <source>
        <strain evidence="4">CCMP1756</strain>
    </source>
</reference>
<dbReference type="InterPro" id="IPR001841">
    <property type="entry name" value="Znf_RING"/>
</dbReference>
<feature type="compositionally biased region" description="Basic and acidic residues" evidence="2">
    <location>
        <begin position="1"/>
        <end position="10"/>
    </location>
</feature>
<dbReference type="AlphaFoldDB" id="A0A7S4EAP9"/>
<dbReference type="EMBL" id="HBIW01018975">
    <property type="protein sequence ID" value="CAE0700905.1"/>
    <property type="molecule type" value="Transcribed_RNA"/>
</dbReference>
<sequence>MAAPERRLSAEAKPFAPPSPLAKVVSRDDDEPPRRRGVIVDNLEDETVVGSESDLELDLECSVCAEPFDCKTRTPMVLPCSGSHEICALCVVALRDRFGGDDGAFHCPSCREPILPCFPINKNRGLMAALRLNERLARRRR</sequence>
<name>A0A7S4EAP9_9STRA</name>
<evidence type="ECO:0000256" key="2">
    <source>
        <dbReference type="SAM" id="MobiDB-lite"/>
    </source>
</evidence>
<feature type="domain" description="RING-type" evidence="3">
    <location>
        <begin position="61"/>
        <end position="111"/>
    </location>
</feature>
<proteinExistence type="predicted"/>
<keyword evidence="1" id="KW-0863">Zinc-finger</keyword>
<accession>A0A7S4EAP9</accession>
<protein>
    <recommendedName>
        <fullName evidence="3">RING-type domain-containing protein</fullName>
    </recommendedName>
</protein>
<organism evidence="4">
    <name type="scientific">Pelagomonas calceolata</name>
    <dbReference type="NCBI Taxonomy" id="35677"/>
    <lineage>
        <taxon>Eukaryota</taxon>
        <taxon>Sar</taxon>
        <taxon>Stramenopiles</taxon>
        <taxon>Ochrophyta</taxon>
        <taxon>Pelagophyceae</taxon>
        <taxon>Pelagomonadales</taxon>
        <taxon>Pelagomonadaceae</taxon>
        <taxon>Pelagomonas</taxon>
    </lineage>
</organism>
<keyword evidence="1" id="KW-0479">Metal-binding</keyword>
<dbReference type="SUPFAM" id="SSF57850">
    <property type="entry name" value="RING/U-box"/>
    <property type="match status" value="1"/>
</dbReference>
<dbReference type="Gene3D" id="3.30.40.10">
    <property type="entry name" value="Zinc/RING finger domain, C3HC4 (zinc finger)"/>
    <property type="match status" value="1"/>
</dbReference>
<keyword evidence="1" id="KW-0862">Zinc</keyword>
<evidence type="ECO:0000313" key="4">
    <source>
        <dbReference type="EMBL" id="CAE0700905.1"/>
    </source>
</evidence>
<evidence type="ECO:0000256" key="1">
    <source>
        <dbReference type="PROSITE-ProRule" id="PRU00175"/>
    </source>
</evidence>
<dbReference type="InterPro" id="IPR013083">
    <property type="entry name" value="Znf_RING/FYVE/PHD"/>
</dbReference>
<dbReference type="GO" id="GO:0008270">
    <property type="term" value="F:zinc ion binding"/>
    <property type="evidence" value="ECO:0007669"/>
    <property type="project" value="UniProtKB-KW"/>
</dbReference>